<dbReference type="InterPro" id="IPR011009">
    <property type="entry name" value="Kinase-like_dom_sf"/>
</dbReference>
<feature type="compositionally biased region" description="Basic and acidic residues" evidence="1">
    <location>
        <begin position="708"/>
        <end position="721"/>
    </location>
</feature>
<dbReference type="PROSITE" id="PS50011">
    <property type="entry name" value="PROTEIN_KINASE_DOM"/>
    <property type="match status" value="1"/>
</dbReference>
<evidence type="ECO:0000313" key="3">
    <source>
        <dbReference type="EMBL" id="EGT52162.1"/>
    </source>
</evidence>
<dbReference type="Gene3D" id="1.10.510.10">
    <property type="entry name" value="Transferase(Phosphotransferase) domain 1"/>
    <property type="match status" value="1"/>
</dbReference>
<keyword evidence="4" id="KW-1185">Reference proteome</keyword>
<dbReference type="GO" id="GO:0005524">
    <property type="term" value="F:ATP binding"/>
    <property type="evidence" value="ECO:0007669"/>
    <property type="project" value="InterPro"/>
</dbReference>
<feature type="compositionally biased region" description="Polar residues" evidence="1">
    <location>
        <begin position="94"/>
        <end position="106"/>
    </location>
</feature>
<protein>
    <recommendedName>
        <fullName evidence="2">Protein kinase domain-containing protein</fullName>
    </recommendedName>
</protein>
<dbReference type="eggNOG" id="KOG1164">
    <property type="taxonomic scope" value="Eukaryota"/>
</dbReference>
<dbReference type="GO" id="GO:0004672">
    <property type="term" value="F:protein kinase activity"/>
    <property type="evidence" value="ECO:0007669"/>
    <property type="project" value="InterPro"/>
</dbReference>
<feature type="compositionally biased region" description="Low complexity" evidence="1">
    <location>
        <begin position="141"/>
        <end position="155"/>
    </location>
</feature>
<feature type="region of interest" description="Disordered" evidence="1">
    <location>
        <begin position="695"/>
        <end position="856"/>
    </location>
</feature>
<evidence type="ECO:0000313" key="4">
    <source>
        <dbReference type="Proteomes" id="UP000008068"/>
    </source>
</evidence>
<feature type="compositionally biased region" description="Basic and acidic residues" evidence="1">
    <location>
        <begin position="206"/>
        <end position="221"/>
    </location>
</feature>
<feature type="region of interest" description="Disordered" evidence="1">
    <location>
        <begin position="76"/>
        <end position="109"/>
    </location>
</feature>
<dbReference type="AlphaFoldDB" id="G0ME58"/>
<dbReference type="EMBL" id="GL379791">
    <property type="protein sequence ID" value="EGT52162.1"/>
    <property type="molecule type" value="Genomic_DNA"/>
</dbReference>
<dbReference type="InterPro" id="IPR000719">
    <property type="entry name" value="Prot_kinase_dom"/>
</dbReference>
<feature type="compositionally biased region" description="Acidic residues" evidence="1">
    <location>
        <begin position="188"/>
        <end position="200"/>
    </location>
</feature>
<feature type="compositionally biased region" description="Basic and acidic residues" evidence="1">
    <location>
        <begin position="156"/>
        <end position="175"/>
    </location>
</feature>
<feature type="domain" description="Protein kinase" evidence="2">
    <location>
        <begin position="387"/>
        <end position="700"/>
    </location>
</feature>
<dbReference type="STRING" id="135651.G0ME58"/>
<evidence type="ECO:0000256" key="1">
    <source>
        <dbReference type="SAM" id="MobiDB-lite"/>
    </source>
</evidence>
<feature type="compositionally biased region" description="Basic and acidic residues" evidence="1">
    <location>
        <begin position="234"/>
        <end position="243"/>
    </location>
</feature>
<proteinExistence type="predicted"/>
<feature type="compositionally biased region" description="Basic and acidic residues" evidence="1">
    <location>
        <begin position="733"/>
        <end position="742"/>
    </location>
</feature>
<accession>G0ME58</accession>
<evidence type="ECO:0000259" key="2">
    <source>
        <dbReference type="PROSITE" id="PS50011"/>
    </source>
</evidence>
<feature type="compositionally biased region" description="Low complexity" evidence="1">
    <location>
        <begin position="743"/>
        <end position="760"/>
    </location>
</feature>
<dbReference type="OrthoDB" id="5838465at2759"/>
<dbReference type="SUPFAM" id="SSF56112">
    <property type="entry name" value="Protein kinase-like (PK-like)"/>
    <property type="match status" value="1"/>
</dbReference>
<feature type="compositionally biased region" description="Basic and acidic residues" evidence="1">
    <location>
        <begin position="258"/>
        <end position="269"/>
    </location>
</feature>
<sequence length="1013" mass="115763">MDFPFEYVERVFTPPSFDHHQVSKKNQKKAYQQNKLLPKDYNVSEEDELDYLVPEVLKEKEQIMIRELQKYEHLAKQTQTKDQNSSGCSSSDSNQYESLGDTSDTDVVNGFYRNKDRDELAFKKYKIMHECCCTDSECKSNSELTISSSSSSTYKSSEDGKRVKGSDDTRTDITEFHGSSSDETTSSSDDELNVDDEIDYLENLLDEIKKAEDKKNGKDVNSDDSDDELASMFEESKSSKSSEKSVPISTPKSTPKIKSKERSPAERSAMEPTGFPTDLSPSESSTTSISSYHSASESSNISSSDPEYENSSCNLDKFKWESDDLYESTDTDSELEKVLGHLGRAMAECDGPFSNANVIGADIPLMREKFKHFQQPLPELLKTRVVYEMLEEPEALKTNKDILTKQLWLVQQLETGLMCSAKLVSRKNPEHLQLQKNLDRERKLLYELLPEISKPSHIARLLDIGIDESFKFLIFEDLGMDLLTLFEEFGGLLKPSVIFLITYFTFNAIKELHSFDILHCDIRPSSFSVTHYPFNIKIVDYSRCIKKRSHMKVPEDIYTDSFSPRVFHRKDAEFDKFVDFESWIFTMIFLCTNCRLHWFGDHQNMLEKKEAFFNDPFDMIYDGCIEAIPMAATFVADYKIVYEEFLSKMNLIFSIDVMRYPDSDQPQLWTIKELEEMRKERKQNESEEENIAELIESHWNPADESDTDDAKSVEVKEEKSNKGTPKKGKNDKRKTPSREERSLPSPSSNSAMSEPSSNNEQWSEASSGLEKSKPEKIMTKMNPMPKGRGPADHMLLVEPLSGNEQFSAPLSKNAKKKDGGPLPKLEQKKPDKPPALPKPTSPTGPKAPPGKKNKRALLTRQFLLEMKNDLKIAAVSSTSSDSSYTSFSTWTSSTCSTDEDKRFKWSLKSEDESAIEFYEDMTNAERERHRNYENLRALCIQDNLAPSSGSEVEPFSDIDSDDNKAILRRLERRGEEVGWELVSEKEKSYEAIEPEDYIKETRKDAKKEGEKLG</sequence>
<feature type="compositionally biased region" description="Low complexity" evidence="1">
    <location>
        <begin position="244"/>
        <end position="256"/>
    </location>
</feature>
<dbReference type="FunCoup" id="G0ME58">
    <property type="interactions" value="2138"/>
</dbReference>
<name>G0ME58_CAEBE</name>
<reference evidence="4" key="1">
    <citation type="submission" date="2011-07" db="EMBL/GenBank/DDBJ databases">
        <authorList>
            <consortium name="Caenorhabditis brenneri Sequencing and Analysis Consortium"/>
            <person name="Wilson R.K."/>
        </authorList>
    </citation>
    <scope>NUCLEOTIDE SEQUENCE [LARGE SCALE GENOMIC DNA]</scope>
    <source>
        <strain evidence="4">PB2801</strain>
    </source>
</reference>
<feature type="compositionally biased region" description="Pro residues" evidence="1">
    <location>
        <begin position="833"/>
        <end position="848"/>
    </location>
</feature>
<dbReference type="Proteomes" id="UP000008068">
    <property type="component" value="Unassembled WGS sequence"/>
</dbReference>
<feature type="compositionally biased region" description="Low complexity" evidence="1">
    <location>
        <begin position="280"/>
        <end position="304"/>
    </location>
</feature>
<gene>
    <name evidence="3" type="ORF">CAEBREN_12982</name>
</gene>
<feature type="region of interest" description="Disordered" evidence="1">
    <location>
        <begin position="139"/>
        <end position="308"/>
    </location>
</feature>
<dbReference type="OMA" id="ELIESHW"/>
<organism evidence="4">
    <name type="scientific">Caenorhabditis brenneri</name>
    <name type="common">Nematode worm</name>
    <dbReference type="NCBI Taxonomy" id="135651"/>
    <lineage>
        <taxon>Eukaryota</taxon>
        <taxon>Metazoa</taxon>
        <taxon>Ecdysozoa</taxon>
        <taxon>Nematoda</taxon>
        <taxon>Chromadorea</taxon>
        <taxon>Rhabditida</taxon>
        <taxon>Rhabditina</taxon>
        <taxon>Rhabditomorpha</taxon>
        <taxon>Rhabditoidea</taxon>
        <taxon>Rhabditidae</taxon>
        <taxon>Peloderinae</taxon>
        <taxon>Caenorhabditis</taxon>
    </lineage>
</organism>
<dbReference type="InParanoid" id="G0ME58"/>
<dbReference type="HOGENOM" id="CLU_302319_0_0_1"/>
<dbReference type="SMART" id="SM00220">
    <property type="entry name" value="S_TKc"/>
    <property type="match status" value="1"/>
</dbReference>